<dbReference type="EMBL" id="KI536676">
    <property type="protein sequence ID" value="ESR52395.1"/>
    <property type="molecule type" value="Genomic_DNA"/>
</dbReference>
<proteinExistence type="predicted"/>
<dbReference type="KEGG" id="cic:CICLE_v10010863mg"/>
<gene>
    <name evidence="2" type="ORF">CICLE_v10010863mg</name>
</gene>
<evidence type="ECO:0000256" key="1">
    <source>
        <dbReference type="SAM" id="MobiDB-lite"/>
    </source>
</evidence>
<dbReference type="InParanoid" id="V4TL64"/>
<organism evidence="2 3">
    <name type="scientific">Citrus clementina</name>
    <name type="common">Clementine</name>
    <name type="synonym">Citrus deliciosa x Citrus sinensis</name>
    <dbReference type="NCBI Taxonomy" id="85681"/>
    <lineage>
        <taxon>Eukaryota</taxon>
        <taxon>Viridiplantae</taxon>
        <taxon>Streptophyta</taxon>
        <taxon>Embryophyta</taxon>
        <taxon>Tracheophyta</taxon>
        <taxon>Spermatophyta</taxon>
        <taxon>Magnoliopsida</taxon>
        <taxon>eudicotyledons</taxon>
        <taxon>Gunneridae</taxon>
        <taxon>Pentapetalae</taxon>
        <taxon>rosids</taxon>
        <taxon>malvids</taxon>
        <taxon>Sapindales</taxon>
        <taxon>Rutaceae</taxon>
        <taxon>Aurantioideae</taxon>
        <taxon>Citrus</taxon>
    </lineage>
</organism>
<reference evidence="2 3" key="1">
    <citation type="submission" date="2013-10" db="EMBL/GenBank/DDBJ databases">
        <authorList>
            <consortium name="International Citrus Genome Consortium"/>
            <person name="Jenkins J."/>
            <person name="Schmutz J."/>
            <person name="Prochnik S."/>
            <person name="Rokhsar D."/>
            <person name="Gmitter F."/>
            <person name="Ollitrault P."/>
            <person name="Machado M."/>
            <person name="Talon M."/>
            <person name="Wincker P."/>
            <person name="Jaillon O."/>
            <person name="Morgante M."/>
        </authorList>
    </citation>
    <scope>NUCLEOTIDE SEQUENCE</scope>
    <source>
        <strain evidence="3">cv. Clemenules</strain>
    </source>
</reference>
<sequence>MHLHTSKLQAEAHHQHQASQDPQVLHQDLSSIVLLPCLFVFMKTDFLVFCSHLQENPIQKNEVSSNKWTIIH</sequence>
<dbReference type="AlphaFoldDB" id="V4TL64"/>
<dbReference type="Proteomes" id="UP000030687">
    <property type="component" value="Unassembled WGS sequence"/>
</dbReference>
<feature type="region of interest" description="Disordered" evidence="1">
    <location>
        <begin position="1"/>
        <end position="20"/>
    </location>
</feature>
<protein>
    <submittedName>
        <fullName evidence="2">Uncharacterized protein</fullName>
    </submittedName>
</protein>
<keyword evidence="3" id="KW-1185">Reference proteome</keyword>
<evidence type="ECO:0000313" key="2">
    <source>
        <dbReference type="EMBL" id="ESR52395.1"/>
    </source>
</evidence>
<dbReference type="Gramene" id="ESR52395">
    <property type="protein sequence ID" value="ESR52395"/>
    <property type="gene ID" value="CICLE_v10010863mg"/>
</dbReference>
<accession>V4TL64</accession>
<name>V4TL64_CITCL</name>
<evidence type="ECO:0000313" key="3">
    <source>
        <dbReference type="Proteomes" id="UP000030687"/>
    </source>
</evidence>